<dbReference type="Proteomes" id="UP001174934">
    <property type="component" value="Unassembled WGS sequence"/>
</dbReference>
<evidence type="ECO:0000313" key="2">
    <source>
        <dbReference type="Proteomes" id="UP001174934"/>
    </source>
</evidence>
<organism evidence="1 2">
    <name type="scientific">Bombardia bombarda</name>
    <dbReference type="NCBI Taxonomy" id="252184"/>
    <lineage>
        <taxon>Eukaryota</taxon>
        <taxon>Fungi</taxon>
        <taxon>Dikarya</taxon>
        <taxon>Ascomycota</taxon>
        <taxon>Pezizomycotina</taxon>
        <taxon>Sordariomycetes</taxon>
        <taxon>Sordariomycetidae</taxon>
        <taxon>Sordariales</taxon>
        <taxon>Lasiosphaeriaceae</taxon>
        <taxon>Bombardia</taxon>
    </lineage>
</organism>
<protein>
    <recommendedName>
        <fullName evidence="3">BTB domain-containing protein</fullName>
    </recommendedName>
</protein>
<accession>A0AA40CDC5</accession>
<comment type="caution">
    <text evidence="1">The sequence shown here is derived from an EMBL/GenBank/DDBJ whole genome shotgun (WGS) entry which is preliminary data.</text>
</comment>
<gene>
    <name evidence="1" type="ORF">B0T17DRAFT_471775</name>
</gene>
<sequence>TTTKDGLDVITVVPDGDVILDVTFETSKETLKAARKAINAATRITLKQHQHQQHQQNTTNTPLLKPKFRRGYRASLSVLTHHSKYFSNLLGDARFAEAKAITAAFAQLALRAVKPSEAAVDDLPVVRIAEDDEATQSAGQEAVFEDLLRLLHGRDILTTIKPAASANPLPYLAKLAVLADRFDCTAAVARCMSTMPSLKKLLKWPATHTRLSREDGVALTKAAEETLRQKILVAWLLDQPLRMPTATRELVLYGSRKWSGSEALLGEVEGNSAAWWDLPDDLERELQYRRECILNTIASVHRHFLQIYTSRNARQCKLGYDSSASCDSYQLGEAVKFLLGRNLLFFFDFSPASLDAAFGSSNNDYATADIYHVIATLKQFPGYQIDKNHTNCGMRNRILPILDYVQALLKSNVVSVARPAWSRNREDVSWLMASAEDSEQQQGGPKIFRFTRSMATDQRLRFEGAMAADRIARALFTADQWDWTPEE</sequence>
<feature type="non-terminal residue" evidence="1">
    <location>
        <position position="487"/>
    </location>
</feature>
<evidence type="ECO:0000313" key="1">
    <source>
        <dbReference type="EMBL" id="KAK0634671.1"/>
    </source>
</evidence>
<dbReference type="EMBL" id="JAULSR010000001">
    <property type="protein sequence ID" value="KAK0634671.1"/>
    <property type="molecule type" value="Genomic_DNA"/>
</dbReference>
<dbReference type="AlphaFoldDB" id="A0AA40CDC5"/>
<proteinExistence type="predicted"/>
<evidence type="ECO:0008006" key="3">
    <source>
        <dbReference type="Google" id="ProtNLM"/>
    </source>
</evidence>
<name>A0AA40CDC5_9PEZI</name>
<reference evidence="1" key="1">
    <citation type="submission" date="2023-06" db="EMBL/GenBank/DDBJ databases">
        <title>Genome-scale phylogeny and comparative genomics of the fungal order Sordariales.</title>
        <authorList>
            <consortium name="Lawrence Berkeley National Laboratory"/>
            <person name="Hensen N."/>
            <person name="Bonometti L."/>
            <person name="Westerberg I."/>
            <person name="Brannstrom I.O."/>
            <person name="Guillou S."/>
            <person name="Cros-Aarteil S."/>
            <person name="Calhoun S."/>
            <person name="Haridas S."/>
            <person name="Kuo A."/>
            <person name="Mondo S."/>
            <person name="Pangilinan J."/>
            <person name="Riley R."/>
            <person name="LaButti K."/>
            <person name="Andreopoulos B."/>
            <person name="Lipzen A."/>
            <person name="Chen C."/>
            <person name="Yanf M."/>
            <person name="Daum C."/>
            <person name="Ng V."/>
            <person name="Clum A."/>
            <person name="Steindorff A."/>
            <person name="Ohm R."/>
            <person name="Martin F."/>
            <person name="Silar P."/>
            <person name="Natvig D."/>
            <person name="Lalanne C."/>
            <person name="Gautier V."/>
            <person name="Ament-velasquez S.L."/>
            <person name="Kruys A."/>
            <person name="Hutchinson M.I."/>
            <person name="Powell A.J."/>
            <person name="Barry K."/>
            <person name="Miller A.N."/>
            <person name="Grigoriev I.V."/>
            <person name="Debuchy R."/>
            <person name="Gladieux P."/>
            <person name="Thoren M.H."/>
            <person name="Johannesson H."/>
        </authorList>
    </citation>
    <scope>NUCLEOTIDE SEQUENCE</scope>
    <source>
        <strain evidence="1">SMH3391-2</strain>
    </source>
</reference>
<keyword evidence="2" id="KW-1185">Reference proteome</keyword>
<feature type="non-terminal residue" evidence="1">
    <location>
        <position position="1"/>
    </location>
</feature>